<proteinExistence type="predicted"/>
<dbReference type="InParanoid" id="G3GTD1"/>
<accession>G3GTD1</accession>
<dbReference type="EMBL" id="JH000018">
    <property type="protein sequence ID" value="EGV94517.1"/>
    <property type="molecule type" value="Genomic_DNA"/>
</dbReference>
<dbReference type="AlphaFoldDB" id="G3GTD1"/>
<sequence>MMDVINKGPVKNKPFPYHSTQGRDWQVTLMFSLKRRRAHSKPQHLPSYPLWDGFLGILIFSLISTT</sequence>
<protein>
    <submittedName>
        <fullName evidence="1">Uncharacterized protein</fullName>
    </submittedName>
</protein>
<evidence type="ECO:0000313" key="2">
    <source>
        <dbReference type="Proteomes" id="UP000001075"/>
    </source>
</evidence>
<gene>
    <name evidence="1" type="ORF">I79_000909</name>
</gene>
<evidence type="ECO:0000313" key="1">
    <source>
        <dbReference type="EMBL" id="EGV94517.1"/>
    </source>
</evidence>
<organism evidence="1 2">
    <name type="scientific">Cricetulus griseus</name>
    <name type="common">Chinese hamster</name>
    <name type="synonym">Cricetulus barabensis griseus</name>
    <dbReference type="NCBI Taxonomy" id="10029"/>
    <lineage>
        <taxon>Eukaryota</taxon>
        <taxon>Metazoa</taxon>
        <taxon>Chordata</taxon>
        <taxon>Craniata</taxon>
        <taxon>Vertebrata</taxon>
        <taxon>Euteleostomi</taxon>
        <taxon>Mammalia</taxon>
        <taxon>Eutheria</taxon>
        <taxon>Euarchontoglires</taxon>
        <taxon>Glires</taxon>
        <taxon>Rodentia</taxon>
        <taxon>Myomorpha</taxon>
        <taxon>Muroidea</taxon>
        <taxon>Cricetidae</taxon>
        <taxon>Cricetinae</taxon>
        <taxon>Cricetulus</taxon>
    </lineage>
</organism>
<dbReference type="Proteomes" id="UP000001075">
    <property type="component" value="Unassembled WGS sequence"/>
</dbReference>
<reference evidence="2" key="1">
    <citation type="journal article" date="2011" name="Nat. Biotechnol.">
        <title>The genomic sequence of the Chinese hamster ovary (CHO)-K1 cell line.</title>
        <authorList>
            <person name="Xu X."/>
            <person name="Nagarajan H."/>
            <person name="Lewis N.E."/>
            <person name="Pan S."/>
            <person name="Cai Z."/>
            <person name="Liu X."/>
            <person name="Chen W."/>
            <person name="Xie M."/>
            <person name="Wang W."/>
            <person name="Hammond S."/>
            <person name="Andersen M.R."/>
            <person name="Neff N."/>
            <person name="Passarelli B."/>
            <person name="Koh W."/>
            <person name="Fan H.C."/>
            <person name="Wang J."/>
            <person name="Gui Y."/>
            <person name="Lee K.H."/>
            <person name="Betenbaugh M.J."/>
            <person name="Quake S.R."/>
            <person name="Famili I."/>
            <person name="Palsson B.O."/>
            <person name="Wang J."/>
        </authorList>
    </citation>
    <scope>NUCLEOTIDE SEQUENCE [LARGE SCALE GENOMIC DNA]</scope>
    <source>
        <strain evidence="2">CHO K1 cell line</strain>
    </source>
</reference>
<name>G3GTD1_CRIGR</name>